<evidence type="ECO:0000313" key="3">
    <source>
        <dbReference type="Proteomes" id="UP000473470"/>
    </source>
</evidence>
<name>A0A6L3MVP9_9BURK</name>
<organism evidence="2 3">
    <name type="scientific">Burkholderia stagnalis</name>
    <dbReference type="NCBI Taxonomy" id="1503054"/>
    <lineage>
        <taxon>Bacteria</taxon>
        <taxon>Pseudomonadati</taxon>
        <taxon>Pseudomonadota</taxon>
        <taxon>Betaproteobacteria</taxon>
        <taxon>Burkholderiales</taxon>
        <taxon>Burkholderiaceae</taxon>
        <taxon>Burkholderia</taxon>
        <taxon>Burkholderia cepacia complex</taxon>
    </lineage>
</organism>
<dbReference type="AlphaFoldDB" id="A0A6L3MVP9"/>
<dbReference type="Proteomes" id="UP000473470">
    <property type="component" value="Unassembled WGS sequence"/>
</dbReference>
<gene>
    <name evidence="2" type="ORF">F7R25_16885</name>
</gene>
<dbReference type="EMBL" id="VZOK01000022">
    <property type="protein sequence ID" value="KAB0637181.1"/>
    <property type="molecule type" value="Genomic_DNA"/>
</dbReference>
<reference evidence="2 3" key="1">
    <citation type="submission" date="2019-09" db="EMBL/GenBank/DDBJ databases">
        <title>Draft genome sequences of 48 bacterial type strains from the CCUG.</title>
        <authorList>
            <person name="Tunovic T."/>
            <person name="Pineiro-Iglesias B."/>
            <person name="Unosson C."/>
            <person name="Inganas E."/>
            <person name="Ohlen M."/>
            <person name="Cardew S."/>
            <person name="Jensie-Markopoulos S."/>
            <person name="Salva-Serra F."/>
            <person name="Jaen-Luchoro D."/>
            <person name="Karlsson R."/>
            <person name="Svensson-Stadler L."/>
            <person name="Chun J."/>
            <person name="Moore E."/>
        </authorList>
    </citation>
    <scope>NUCLEOTIDE SEQUENCE [LARGE SCALE GENOMIC DNA]</scope>
    <source>
        <strain evidence="2 3">CCUG 65686</strain>
    </source>
</reference>
<evidence type="ECO:0000313" key="2">
    <source>
        <dbReference type="EMBL" id="KAB0637181.1"/>
    </source>
</evidence>
<accession>A0A6L3MVP9</accession>
<proteinExistence type="predicted"/>
<feature type="region of interest" description="Disordered" evidence="1">
    <location>
        <begin position="55"/>
        <end position="80"/>
    </location>
</feature>
<sequence length="80" mass="8761">MDDGVNRAGLPSGKKDNISKAGLCGFGRRSHSRLSRFIGFKFNIYLKKARPPPGRTALQGDLSNGQPCPMSIQRLMHPAH</sequence>
<comment type="caution">
    <text evidence="2">The sequence shown here is derived from an EMBL/GenBank/DDBJ whole genome shotgun (WGS) entry which is preliminary data.</text>
</comment>
<evidence type="ECO:0000256" key="1">
    <source>
        <dbReference type="SAM" id="MobiDB-lite"/>
    </source>
</evidence>
<protein>
    <submittedName>
        <fullName evidence="2">Uncharacterized protein</fullName>
    </submittedName>
</protein>
<dbReference type="RefSeq" id="WP_150998936.1">
    <property type="nucleotide sequence ID" value="NZ_CABVPM010000061.1"/>
</dbReference>